<accession>A0A4R5TP18</accession>
<comment type="caution">
    <text evidence="2">The sequence shown here is derived from an EMBL/GenBank/DDBJ whole genome shotgun (WGS) entry which is preliminary data.</text>
</comment>
<reference evidence="2 3" key="1">
    <citation type="submission" date="2019-03" db="EMBL/GenBank/DDBJ databases">
        <title>Luteimonas zhaokaii sp.nov., isolated from the rectal contents of Plateau pika in Yushu, Qinghai Province, China.</title>
        <authorList>
            <person name="Zhang G."/>
        </authorList>
    </citation>
    <scope>NUCLEOTIDE SEQUENCE [LARGE SCALE GENOMIC DNA]</scope>
    <source>
        <strain evidence="2 3">B9</strain>
    </source>
</reference>
<name>A0A4R5TP18_9GAMM</name>
<evidence type="ECO:0000313" key="2">
    <source>
        <dbReference type="EMBL" id="TDK24352.1"/>
    </source>
</evidence>
<dbReference type="Proteomes" id="UP000294796">
    <property type="component" value="Unassembled WGS sequence"/>
</dbReference>
<sequence>MRSSFLLLPALVLALVLAPAPAAANTLECRLDFNMSGWSVFYKRSSGEGTVRCNNGQSLRVNIHTEGGGLSFGKSRIENGVGRFSGVRDIRDVLGGYATAEAHAGAVRSAKAQVVTKGPISLALSGTGHGWDLGVAFGSFIISTR</sequence>
<dbReference type="AlphaFoldDB" id="A0A4R5TP18"/>
<feature type="signal peptide" evidence="1">
    <location>
        <begin position="1"/>
        <end position="24"/>
    </location>
</feature>
<protein>
    <recommendedName>
        <fullName evidence="4">Secreted protein</fullName>
    </recommendedName>
</protein>
<keyword evidence="3" id="KW-1185">Reference proteome</keyword>
<evidence type="ECO:0000256" key="1">
    <source>
        <dbReference type="SAM" id="SignalP"/>
    </source>
</evidence>
<dbReference type="EMBL" id="SMTF01000005">
    <property type="protein sequence ID" value="TDK24352.1"/>
    <property type="molecule type" value="Genomic_DNA"/>
</dbReference>
<keyword evidence="1" id="KW-0732">Signal</keyword>
<evidence type="ECO:0000313" key="3">
    <source>
        <dbReference type="Proteomes" id="UP000294796"/>
    </source>
</evidence>
<dbReference type="RefSeq" id="WP_133321685.1">
    <property type="nucleotide sequence ID" value="NZ_SMTF01000005.1"/>
</dbReference>
<proteinExistence type="predicted"/>
<gene>
    <name evidence="2" type="ORF">E2F46_08685</name>
</gene>
<organism evidence="2 3">
    <name type="scientific">Luteimonas aestuarii</name>
    <dbReference type="NCBI Taxonomy" id="453837"/>
    <lineage>
        <taxon>Bacteria</taxon>
        <taxon>Pseudomonadati</taxon>
        <taxon>Pseudomonadota</taxon>
        <taxon>Gammaproteobacteria</taxon>
        <taxon>Lysobacterales</taxon>
        <taxon>Lysobacteraceae</taxon>
        <taxon>Luteimonas</taxon>
    </lineage>
</organism>
<dbReference type="OrthoDB" id="6024727at2"/>
<feature type="chain" id="PRO_5020761015" description="Secreted protein" evidence="1">
    <location>
        <begin position="25"/>
        <end position="145"/>
    </location>
</feature>
<evidence type="ECO:0008006" key="4">
    <source>
        <dbReference type="Google" id="ProtNLM"/>
    </source>
</evidence>